<gene>
    <name evidence="6" type="primary">LXN</name>
</gene>
<dbReference type="Pfam" id="PF06907">
    <property type="entry name" value="LXN"/>
    <property type="match status" value="1"/>
</dbReference>
<proteinExistence type="inferred from homology"/>
<dbReference type="PANTHER" id="PTHR28591">
    <property type="entry name" value="LATEXIN"/>
    <property type="match status" value="1"/>
</dbReference>
<dbReference type="SUPFAM" id="SSF54403">
    <property type="entry name" value="Cystatin/monellin"/>
    <property type="match status" value="2"/>
</dbReference>
<dbReference type="PROSITE" id="PS52033">
    <property type="entry name" value="CYSTATIN_LXN"/>
    <property type="match status" value="2"/>
</dbReference>
<keyword evidence="7" id="KW-1185">Reference proteome</keyword>
<evidence type="ECO:0000259" key="5">
    <source>
        <dbReference type="PROSITE" id="PS52033"/>
    </source>
</evidence>
<name>A0A8C7E8X4_NOTPE</name>
<feature type="domain" description="Cystatin LXN-type" evidence="5">
    <location>
        <begin position="1"/>
        <end position="96"/>
    </location>
</feature>
<dbReference type="GO" id="GO:0008191">
    <property type="term" value="F:metalloendopeptidase inhibitor activity"/>
    <property type="evidence" value="ECO:0007669"/>
    <property type="project" value="UniProtKB-UniRule"/>
</dbReference>
<evidence type="ECO:0000256" key="2">
    <source>
        <dbReference type="ARBA" id="ARBA00022690"/>
    </source>
</evidence>
<dbReference type="InterPro" id="IPR046350">
    <property type="entry name" value="Cystatin_sf"/>
</dbReference>
<dbReference type="InterPro" id="IPR009684">
    <property type="entry name" value="Latexin"/>
</dbReference>
<evidence type="ECO:0000313" key="6">
    <source>
        <dbReference type="Ensembl" id="ENSNPEP00000002308.1"/>
    </source>
</evidence>
<dbReference type="Gene3D" id="3.10.450.10">
    <property type="match status" value="2"/>
</dbReference>
<comment type="similarity">
    <text evidence="1 4">Belongs to the protease inhibitor I47 (latexin) family.</text>
</comment>
<evidence type="ECO:0000256" key="3">
    <source>
        <dbReference type="ARBA" id="ARBA00022737"/>
    </source>
</evidence>
<organism evidence="6 7">
    <name type="scientific">Nothoprocta perdicaria</name>
    <name type="common">Chilean tinamou</name>
    <name type="synonym">Crypturus perdicarius</name>
    <dbReference type="NCBI Taxonomy" id="30464"/>
    <lineage>
        <taxon>Eukaryota</taxon>
        <taxon>Metazoa</taxon>
        <taxon>Chordata</taxon>
        <taxon>Craniata</taxon>
        <taxon>Vertebrata</taxon>
        <taxon>Euteleostomi</taxon>
        <taxon>Archelosauria</taxon>
        <taxon>Archosauria</taxon>
        <taxon>Dinosauria</taxon>
        <taxon>Saurischia</taxon>
        <taxon>Theropoda</taxon>
        <taxon>Coelurosauria</taxon>
        <taxon>Aves</taxon>
        <taxon>Palaeognathae</taxon>
        <taxon>Tinamiformes</taxon>
        <taxon>Tinamidae</taxon>
        <taxon>Nothoprocta</taxon>
    </lineage>
</organism>
<feature type="domain" description="Cystatin LXN-type" evidence="5">
    <location>
        <begin position="116"/>
        <end position="225"/>
    </location>
</feature>
<keyword evidence="3" id="KW-0677">Repeat</keyword>
<evidence type="ECO:0000256" key="4">
    <source>
        <dbReference type="PROSITE-ProRule" id="PRU01377"/>
    </source>
</evidence>
<protein>
    <submittedName>
        <fullName evidence="6">Latexin</fullName>
    </submittedName>
</protein>
<dbReference type="Ensembl" id="ENSNPET00000002352.1">
    <property type="protein sequence ID" value="ENSNPEP00000002308.1"/>
    <property type="gene ID" value="ENSNPEG00000001736.1"/>
</dbReference>
<reference evidence="6" key="2">
    <citation type="submission" date="2025-09" db="UniProtKB">
        <authorList>
            <consortium name="Ensembl"/>
        </authorList>
    </citation>
    <scope>IDENTIFICATION</scope>
</reference>
<accession>A0A8C7E8X4</accession>
<evidence type="ECO:0000256" key="1">
    <source>
        <dbReference type="ARBA" id="ARBA00010083"/>
    </source>
</evidence>
<dbReference type="InterPro" id="IPR049897">
    <property type="entry name" value="CYSTATIN_LXN"/>
</dbReference>
<dbReference type="PANTHER" id="PTHR28591:SF1">
    <property type="entry name" value="LATEXIN"/>
    <property type="match status" value="1"/>
</dbReference>
<sequence>RAGSRMEAPQGRAATLAAACLSYSRGGPGRALALRALTAASAQVSSGAARPHLHPWAFSSPALDNIVNCTAEVLYHLGNTNVAPDVHFEIDGELKSTDEQDNMFYNQIRSLKEELVAQDIPDSHGNVPPEMEPIRALAQAAAGYVVWQNSTEDTRYHLAQIKHVRQVKRSDDYLEFDYMVLLHEFVSQHTLCFLPTGDWQMTVLWHPQHGVKVTQNSRQPKRAER</sequence>
<keyword evidence="2 4" id="KW-0646">Protease inhibitor</keyword>
<dbReference type="Proteomes" id="UP000694420">
    <property type="component" value="Unplaced"/>
</dbReference>
<reference evidence="6" key="1">
    <citation type="submission" date="2025-08" db="UniProtKB">
        <authorList>
            <consortium name="Ensembl"/>
        </authorList>
    </citation>
    <scope>IDENTIFICATION</scope>
</reference>
<dbReference type="AlphaFoldDB" id="A0A8C7E8X4"/>
<evidence type="ECO:0000313" key="7">
    <source>
        <dbReference type="Proteomes" id="UP000694420"/>
    </source>
</evidence>
<dbReference type="GO" id="GO:0005615">
    <property type="term" value="C:extracellular space"/>
    <property type="evidence" value="ECO:0007669"/>
    <property type="project" value="TreeGrafter"/>
</dbReference>